<dbReference type="OrthoDB" id="275876at2759"/>
<dbReference type="eggNOG" id="KOG1624">
    <property type="taxonomic scope" value="Eukaryota"/>
</dbReference>
<dbReference type="InterPro" id="IPR002136">
    <property type="entry name" value="Ribosomal_uL4"/>
</dbReference>
<dbReference type="SUPFAM" id="SSF52166">
    <property type="entry name" value="Ribosomal protein L4"/>
    <property type="match status" value="1"/>
</dbReference>
<dbReference type="InterPro" id="IPR023574">
    <property type="entry name" value="Ribosomal_uL4_dom_sf"/>
</dbReference>
<name>R7YQM3_CONA1</name>
<feature type="compositionally biased region" description="Acidic residues" evidence="5">
    <location>
        <begin position="327"/>
        <end position="341"/>
    </location>
</feature>
<dbReference type="PANTHER" id="PTHR10746:SF6">
    <property type="entry name" value="LARGE RIBOSOMAL SUBUNIT PROTEIN UL4M"/>
    <property type="match status" value="1"/>
</dbReference>
<feature type="region of interest" description="Disordered" evidence="5">
    <location>
        <begin position="306"/>
        <end position="365"/>
    </location>
</feature>
<evidence type="ECO:0000256" key="1">
    <source>
        <dbReference type="ARBA" id="ARBA00010528"/>
    </source>
</evidence>
<dbReference type="Pfam" id="PF00573">
    <property type="entry name" value="Ribosomal_L4"/>
    <property type="match status" value="1"/>
</dbReference>
<proteinExistence type="inferred from homology"/>
<dbReference type="GO" id="GO:0005840">
    <property type="term" value="C:ribosome"/>
    <property type="evidence" value="ECO:0007669"/>
    <property type="project" value="UniProtKB-KW"/>
</dbReference>
<dbReference type="PANTHER" id="PTHR10746">
    <property type="entry name" value="50S RIBOSOMAL PROTEIN L4"/>
    <property type="match status" value="1"/>
</dbReference>
<evidence type="ECO:0000256" key="5">
    <source>
        <dbReference type="SAM" id="MobiDB-lite"/>
    </source>
</evidence>
<dbReference type="EMBL" id="JH767566">
    <property type="protein sequence ID" value="EON64143.1"/>
    <property type="molecule type" value="Genomic_DNA"/>
</dbReference>
<organism evidence="6 7">
    <name type="scientific">Coniosporium apollinis (strain CBS 100218)</name>
    <name type="common">Rock-inhabiting black yeast</name>
    <dbReference type="NCBI Taxonomy" id="1168221"/>
    <lineage>
        <taxon>Eukaryota</taxon>
        <taxon>Fungi</taxon>
        <taxon>Dikarya</taxon>
        <taxon>Ascomycota</taxon>
        <taxon>Pezizomycotina</taxon>
        <taxon>Dothideomycetes</taxon>
        <taxon>Dothideomycetes incertae sedis</taxon>
        <taxon>Coniosporium</taxon>
    </lineage>
</organism>
<gene>
    <name evidence="6" type="ORF">W97_03373</name>
</gene>
<dbReference type="Gene3D" id="3.40.1370.10">
    <property type="match status" value="1"/>
</dbReference>
<dbReference type="NCBIfam" id="TIGR03953">
    <property type="entry name" value="rplD_bact"/>
    <property type="match status" value="1"/>
</dbReference>
<accession>R7YQM3</accession>
<dbReference type="GO" id="GO:0003735">
    <property type="term" value="F:structural constituent of ribosome"/>
    <property type="evidence" value="ECO:0007669"/>
    <property type="project" value="InterPro"/>
</dbReference>
<keyword evidence="2" id="KW-0689">Ribosomal protein</keyword>
<dbReference type="GO" id="GO:1990904">
    <property type="term" value="C:ribonucleoprotein complex"/>
    <property type="evidence" value="ECO:0007669"/>
    <property type="project" value="UniProtKB-KW"/>
</dbReference>
<evidence type="ECO:0000256" key="4">
    <source>
        <dbReference type="ARBA" id="ARBA00040565"/>
    </source>
</evidence>
<evidence type="ECO:0000256" key="2">
    <source>
        <dbReference type="ARBA" id="ARBA00022980"/>
    </source>
</evidence>
<evidence type="ECO:0000256" key="3">
    <source>
        <dbReference type="ARBA" id="ARBA00023274"/>
    </source>
</evidence>
<feature type="region of interest" description="Disordered" evidence="5">
    <location>
        <begin position="118"/>
        <end position="165"/>
    </location>
</feature>
<comment type="similarity">
    <text evidence="1">Belongs to the universal ribosomal protein uL4 family.</text>
</comment>
<dbReference type="OMA" id="KTFGPHP"/>
<reference evidence="7" key="1">
    <citation type="submission" date="2012-06" db="EMBL/GenBank/DDBJ databases">
        <title>The genome sequence of Coniosporium apollinis CBS 100218.</title>
        <authorList>
            <consortium name="The Broad Institute Genome Sequencing Platform"/>
            <person name="Cuomo C."/>
            <person name="Gorbushina A."/>
            <person name="Noack S."/>
            <person name="Walker B."/>
            <person name="Young S.K."/>
            <person name="Zeng Q."/>
            <person name="Gargeya S."/>
            <person name="Fitzgerald M."/>
            <person name="Haas B."/>
            <person name="Abouelleil A."/>
            <person name="Alvarado L."/>
            <person name="Arachchi H.M."/>
            <person name="Berlin A.M."/>
            <person name="Chapman S.B."/>
            <person name="Goldberg J."/>
            <person name="Griggs A."/>
            <person name="Gujja S."/>
            <person name="Hansen M."/>
            <person name="Howarth C."/>
            <person name="Imamovic A."/>
            <person name="Larimer J."/>
            <person name="McCowan C."/>
            <person name="Montmayeur A."/>
            <person name="Murphy C."/>
            <person name="Neiman D."/>
            <person name="Pearson M."/>
            <person name="Priest M."/>
            <person name="Roberts A."/>
            <person name="Saif S."/>
            <person name="Shea T."/>
            <person name="Sisk P."/>
            <person name="Sykes S."/>
            <person name="Wortman J."/>
            <person name="Nusbaum C."/>
            <person name="Birren B."/>
        </authorList>
    </citation>
    <scope>NUCLEOTIDE SEQUENCE [LARGE SCALE GENOMIC DNA]</scope>
    <source>
        <strain evidence="7">CBS 100218</strain>
    </source>
</reference>
<dbReference type="GeneID" id="19900684"/>
<evidence type="ECO:0000313" key="6">
    <source>
        <dbReference type="EMBL" id="EON64143.1"/>
    </source>
</evidence>
<dbReference type="HOGENOM" id="CLU_041575_4_0_1"/>
<dbReference type="GO" id="GO:0006412">
    <property type="term" value="P:translation"/>
    <property type="evidence" value="ECO:0007669"/>
    <property type="project" value="InterPro"/>
</dbReference>
<evidence type="ECO:0000313" key="7">
    <source>
        <dbReference type="Proteomes" id="UP000016924"/>
    </source>
</evidence>
<dbReference type="Proteomes" id="UP000016924">
    <property type="component" value="Unassembled WGS sequence"/>
</dbReference>
<dbReference type="AlphaFoldDB" id="R7YQM3"/>
<dbReference type="RefSeq" id="XP_007779460.1">
    <property type="nucleotide sequence ID" value="XM_007781270.1"/>
</dbReference>
<sequence>MASKGASVPLKAAVSCAARASSRPNVAQPFHLPISRSMATETHLPTKYTPSPSSAALTPAGVLPLEAQSVLTTIYRFPTMEPLRYTTYPATHLRLPLRRDLLHRAVVFEGDATRQGTASTKTRYEVHGSNRKIRPQKGTGRARLGDKKSPMLRGGGVAHGPKPRDFSTELPRKMYDLAWRTALSYRYSRGELIVVDSFGETLKEGVPPGNWFKASGWGRPGDGKSLVITMEGWKMWLEKMKGASMSSTIKTVGTVDVKDLLKLARVIVEKRALDNILKEHRSDLTRVRRGRVPRVLSSAPLPLASESALSNEATEINEMEGEHESMEADEWVGVEDREQEGESTQASELETTEGSQKARGPETST</sequence>
<dbReference type="STRING" id="1168221.R7YQM3"/>
<keyword evidence="3" id="KW-0687">Ribonucleoprotein</keyword>
<dbReference type="InterPro" id="IPR013005">
    <property type="entry name" value="Ribosomal_uL4-like"/>
</dbReference>
<keyword evidence="7" id="KW-1185">Reference proteome</keyword>
<feature type="compositionally biased region" description="Polar residues" evidence="5">
    <location>
        <begin position="342"/>
        <end position="355"/>
    </location>
</feature>
<protein>
    <recommendedName>
        <fullName evidence="4">Large ribosomal subunit protein uL4m</fullName>
    </recommendedName>
</protein>